<dbReference type="InterPro" id="IPR036028">
    <property type="entry name" value="SH3-like_dom_sf"/>
</dbReference>
<evidence type="ECO:0000256" key="4">
    <source>
        <dbReference type="ARBA" id="ARBA00022553"/>
    </source>
</evidence>
<keyword evidence="5" id="KW-0206">Cytoskeleton</keyword>
<dbReference type="AlphaFoldDB" id="A0A7D9H185"/>
<dbReference type="SUPFAM" id="SSF103657">
    <property type="entry name" value="BAR/IMD domain-like"/>
    <property type="match status" value="1"/>
</dbReference>
<dbReference type="Proteomes" id="UP000478008">
    <property type="component" value="Unassembled WGS sequence"/>
</dbReference>
<protein>
    <submittedName>
        <fullName evidence="11">DEBR0S4_10550g1_1</fullName>
    </submittedName>
</protein>
<feature type="region of interest" description="Disordered" evidence="8">
    <location>
        <begin position="476"/>
        <end position="496"/>
    </location>
</feature>
<dbReference type="InterPro" id="IPR027267">
    <property type="entry name" value="AH/BAR_dom_sf"/>
</dbReference>
<evidence type="ECO:0000256" key="2">
    <source>
        <dbReference type="ARBA" id="ARBA00022443"/>
    </source>
</evidence>
<organism evidence="11 12">
    <name type="scientific">Dekkera bruxellensis</name>
    <name type="common">Brettanomyces custersii</name>
    <dbReference type="NCBI Taxonomy" id="5007"/>
    <lineage>
        <taxon>Eukaryota</taxon>
        <taxon>Fungi</taxon>
        <taxon>Dikarya</taxon>
        <taxon>Ascomycota</taxon>
        <taxon>Saccharomycotina</taxon>
        <taxon>Pichiomycetes</taxon>
        <taxon>Pichiales</taxon>
        <taxon>Pichiaceae</taxon>
        <taxon>Brettanomyces</taxon>
    </lineage>
</organism>
<dbReference type="PROSITE" id="PS51741">
    <property type="entry name" value="F_BAR"/>
    <property type="match status" value="1"/>
</dbReference>
<dbReference type="PROSITE" id="PS50002">
    <property type="entry name" value="SH3"/>
    <property type="match status" value="1"/>
</dbReference>
<evidence type="ECO:0000259" key="9">
    <source>
        <dbReference type="PROSITE" id="PS50002"/>
    </source>
</evidence>
<dbReference type="SUPFAM" id="SSF50044">
    <property type="entry name" value="SH3-domain"/>
    <property type="match status" value="1"/>
</dbReference>
<dbReference type="PANTHER" id="PTHR23065">
    <property type="entry name" value="PROLINE-SERINE-THREONINE PHOSPHATASE INTERACTING PROTEIN 1"/>
    <property type="match status" value="1"/>
</dbReference>
<dbReference type="PRINTS" id="PR00452">
    <property type="entry name" value="SH3DOMAIN"/>
</dbReference>
<evidence type="ECO:0000256" key="7">
    <source>
        <dbReference type="PROSITE-ProRule" id="PRU01077"/>
    </source>
</evidence>
<keyword evidence="4" id="KW-0597">Phosphoprotein</keyword>
<name>A0A7D9H185_DEKBR</name>
<dbReference type="CDD" id="cd00174">
    <property type="entry name" value="SH3"/>
    <property type="match status" value="1"/>
</dbReference>
<feature type="compositionally biased region" description="Polar residues" evidence="8">
    <location>
        <begin position="477"/>
        <end position="490"/>
    </location>
</feature>
<dbReference type="EMBL" id="CABFWN010000004">
    <property type="protein sequence ID" value="VUG19102.1"/>
    <property type="molecule type" value="Genomic_DNA"/>
</dbReference>
<evidence type="ECO:0000256" key="5">
    <source>
        <dbReference type="ARBA" id="ARBA00023212"/>
    </source>
</evidence>
<keyword evidence="7" id="KW-0175">Coiled coil</keyword>
<dbReference type="Pfam" id="PF00018">
    <property type="entry name" value="SH3_1"/>
    <property type="match status" value="1"/>
</dbReference>
<evidence type="ECO:0000256" key="1">
    <source>
        <dbReference type="ARBA" id="ARBA00004245"/>
    </source>
</evidence>
<dbReference type="SMART" id="SM00326">
    <property type="entry name" value="SH3"/>
    <property type="match status" value="1"/>
</dbReference>
<dbReference type="GO" id="GO:0005543">
    <property type="term" value="F:phospholipid binding"/>
    <property type="evidence" value="ECO:0007669"/>
    <property type="project" value="TreeGrafter"/>
</dbReference>
<evidence type="ECO:0000256" key="8">
    <source>
        <dbReference type="SAM" id="MobiDB-lite"/>
    </source>
</evidence>
<feature type="domain" description="SH3" evidence="9">
    <location>
        <begin position="613"/>
        <end position="672"/>
    </location>
</feature>
<feature type="compositionally biased region" description="Polar residues" evidence="8">
    <location>
        <begin position="411"/>
        <end position="432"/>
    </location>
</feature>
<keyword evidence="2 6" id="KW-0728">SH3 domain</keyword>
<proteinExistence type="predicted"/>
<evidence type="ECO:0000259" key="10">
    <source>
        <dbReference type="PROSITE" id="PS51741"/>
    </source>
</evidence>
<dbReference type="Gene3D" id="2.30.30.40">
    <property type="entry name" value="SH3 Domains"/>
    <property type="match status" value="1"/>
</dbReference>
<accession>A0A7D9H185</accession>
<dbReference type="Gene3D" id="1.20.1270.60">
    <property type="entry name" value="Arfaptin homology (AH) domain/BAR domain"/>
    <property type="match status" value="1"/>
</dbReference>
<dbReference type="GO" id="GO:0009898">
    <property type="term" value="C:cytoplasmic side of plasma membrane"/>
    <property type="evidence" value="ECO:0007669"/>
    <property type="project" value="TreeGrafter"/>
</dbReference>
<dbReference type="SMART" id="SM00055">
    <property type="entry name" value="FCH"/>
    <property type="match status" value="1"/>
</dbReference>
<dbReference type="Pfam" id="PF00611">
    <property type="entry name" value="FCH"/>
    <property type="match status" value="1"/>
</dbReference>
<feature type="domain" description="F-BAR" evidence="10">
    <location>
        <begin position="7"/>
        <end position="264"/>
    </location>
</feature>
<dbReference type="InterPro" id="IPR031160">
    <property type="entry name" value="F_BAR_dom"/>
</dbReference>
<gene>
    <name evidence="11" type="ORF">DEBR0S4_10550G</name>
</gene>
<feature type="compositionally biased region" description="Low complexity" evidence="8">
    <location>
        <begin position="312"/>
        <end position="324"/>
    </location>
</feature>
<dbReference type="PANTHER" id="PTHR23065:SF7">
    <property type="entry name" value="NOSTRIN, ISOFORM H"/>
    <property type="match status" value="1"/>
</dbReference>
<keyword evidence="3" id="KW-0963">Cytoplasm</keyword>
<feature type="compositionally biased region" description="Basic and acidic residues" evidence="8">
    <location>
        <begin position="352"/>
        <end position="375"/>
    </location>
</feature>
<dbReference type="InterPro" id="IPR001060">
    <property type="entry name" value="FCH_dom"/>
</dbReference>
<dbReference type="GO" id="GO:0120104">
    <property type="term" value="C:mitotic actomyosin contractile ring, proximal layer"/>
    <property type="evidence" value="ECO:0007669"/>
    <property type="project" value="TreeGrafter"/>
</dbReference>
<feature type="region of interest" description="Disordered" evidence="8">
    <location>
        <begin position="311"/>
        <end position="434"/>
    </location>
</feature>
<evidence type="ECO:0000313" key="12">
    <source>
        <dbReference type="Proteomes" id="UP000478008"/>
    </source>
</evidence>
<keyword evidence="12" id="KW-1185">Reference proteome</keyword>
<dbReference type="InterPro" id="IPR001452">
    <property type="entry name" value="SH3_domain"/>
</dbReference>
<evidence type="ECO:0000256" key="3">
    <source>
        <dbReference type="ARBA" id="ARBA00022490"/>
    </source>
</evidence>
<sequence>MSISAAEGYAGNFWSTKTDASVSVLTDHFHESTKTIEHLLQFYKERIAIEQEYARKLNNLARKSGLNSMHKETATLTDSIRVLIDETKQLSNSHSVEGEKLSELVYLPLKEYLGNVRGSNKPWESTILEFVKYKENFLSTVRQSQSKYELLWKKVNSYKTEQILLDDTEANRIQKKIDKCTEEMINQRSNCFKMIHKYNKIQETFKQQWCRCCVEFQRIDEDRIKFIRRNIWEYANDISSACICDDQSAENIRLSLEKCSYEADIKGFTKAYGTGNKSCPPLKFVDFAKGEDMSSQVSKSAKTVDVDELLRSTRSSRSASSSISPVEFLKTKKKHPPKATEEQETAINMIDRSSKTYSELRREEDEEKDVKHPDEGGSEPSTYKVMSDYSTTTTDTSVGSSQAVQKKKPTSELNNSVFSNPLLHSTASSNHPISAHTEKNNVADILGKNDDPLKAYLNDLSLGGNGDMSKFRESMKLANSQNSSRKQNGSGNRGFSKDIHELLKEGDVYKSFENTRKDTIHHKKSFSCTPAFPAETNVSTERKISSNRKQRPWSTQDIDGRLLNDTSRVSSVQSRSIIQRKVSSLRRTKSQHSLGSKFISVENLPTHSSEGFPVLKYYKAQYNYKAEIEQELSFKKRDILMILHQQLDGWWFAEDVNSGESGLAPSNYLVEL</sequence>
<feature type="compositionally biased region" description="Low complexity" evidence="8">
    <location>
        <begin position="387"/>
        <end position="401"/>
    </location>
</feature>
<evidence type="ECO:0000256" key="6">
    <source>
        <dbReference type="PROSITE-ProRule" id="PRU00192"/>
    </source>
</evidence>
<comment type="subcellular location">
    <subcellularLocation>
        <location evidence="1">Cytoplasm</location>
        <location evidence="1">Cytoskeleton</location>
    </subcellularLocation>
</comment>
<evidence type="ECO:0000313" key="11">
    <source>
        <dbReference type="EMBL" id="VUG19102.1"/>
    </source>
</evidence>
<reference evidence="11 12" key="1">
    <citation type="submission" date="2019-07" db="EMBL/GenBank/DDBJ databases">
        <authorList>
            <person name="Friedrich A."/>
            <person name="Schacherer J."/>
        </authorList>
    </citation>
    <scope>NUCLEOTIDE SEQUENCE [LARGE SCALE GENOMIC DNA]</scope>
</reference>
<dbReference type="GO" id="GO:0030036">
    <property type="term" value="P:actin cytoskeleton organization"/>
    <property type="evidence" value="ECO:0007669"/>
    <property type="project" value="UniProtKB-ARBA"/>
</dbReference>